<dbReference type="Proteomes" id="UP001528912">
    <property type="component" value="Unassembled WGS sequence"/>
</dbReference>
<dbReference type="RefSeq" id="WP_275236508.1">
    <property type="nucleotide sequence ID" value="NZ_JARFJC010000003.1"/>
</dbReference>
<evidence type="ECO:0000256" key="1">
    <source>
        <dbReference type="SAM" id="Phobius"/>
    </source>
</evidence>
<dbReference type="EMBL" id="JAROAV010000012">
    <property type="protein sequence ID" value="MDF8263572.1"/>
    <property type="molecule type" value="Genomic_DNA"/>
</dbReference>
<gene>
    <name evidence="2" type="ORF">P4R38_04845</name>
</gene>
<keyword evidence="1" id="KW-0472">Membrane</keyword>
<keyword evidence="1" id="KW-1133">Transmembrane helix</keyword>
<organism evidence="2 3">
    <name type="scientific">Luteipulveratus flavus</name>
    <dbReference type="NCBI Taxonomy" id="3031728"/>
    <lineage>
        <taxon>Bacteria</taxon>
        <taxon>Bacillati</taxon>
        <taxon>Actinomycetota</taxon>
        <taxon>Actinomycetes</taxon>
        <taxon>Micrococcales</taxon>
        <taxon>Dermacoccaceae</taxon>
        <taxon>Luteipulveratus</taxon>
    </lineage>
</organism>
<evidence type="ECO:0000313" key="3">
    <source>
        <dbReference type="Proteomes" id="UP001528912"/>
    </source>
</evidence>
<keyword evidence="1" id="KW-0812">Transmembrane</keyword>
<proteinExistence type="predicted"/>
<accession>A0ABT6C3X3</accession>
<name>A0ABT6C3X3_9MICO</name>
<feature type="transmembrane region" description="Helical" evidence="1">
    <location>
        <begin position="45"/>
        <end position="65"/>
    </location>
</feature>
<evidence type="ECO:0000313" key="2">
    <source>
        <dbReference type="EMBL" id="MDF8263572.1"/>
    </source>
</evidence>
<dbReference type="PROSITE" id="PS51257">
    <property type="entry name" value="PROKAR_LIPOPROTEIN"/>
    <property type="match status" value="1"/>
</dbReference>
<protein>
    <recommendedName>
        <fullName evidence="4">PH domain-containing protein</fullName>
    </recommendedName>
</protein>
<feature type="transmembrane region" description="Helical" evidence="1">
    <location>
        <begin position="12"/>
        <end position="33"/>
    </location>
</feature>
<evidence type="ECO:0008006" key="4">
    <source>
        <dbReference type="Google" id="ProtNLM"/>
    </source>
</evidence>
<reference evidence="2 3" key="1">
    <citation type="submission" date="2023-03" db="EMBL/GenBank/DDBJ databases">
        <title>YIM 133296 draft genome.</title>
        <authorList>
            <person name="Xiong L."/>
        </authorList>
    </citation>
    <scope>NUCLEOTIDE SEQUENCE [LARGE SCALE GENOMIC DNA]</scope>
    <source>
        <strain evidence="2 3">YIM 133296</strain>
    </source>
</reference>
<sequence>MTIDEQRADRIVRHWTVWYLSAACSLFYVARVAHGSTVEMRRGDLSWGSVALLVVAAAWILLVLMSRARVTADGIGIDLPRRWQHVPWSQVDHLRLPASYNKGIQVVRNDGKVLSTVFPPEYGARLAALGDVELRS</sequence>
<comment type="caution">
    <text evidence="2">The sequence shown here is derived from an EMBL/GenBank/DDBJ whole genome shotgun (WGS) entry which is preliminary data.</text>
</comment>
<keyword evidence="3" id="KW-1185">Reference proteome</keyword>